<dbReference type="AlphaFoldDB" id="A0AAP0X5M5"/>
<evidence type="ECO:0000313" key="7">
    <source>
        <dbReference type="Proteomes" id="UP001415857"/>
    </source>
</evidence>
<feature type="domain" description="Disease resistance R13L4/SHOC-2-like LRR" evidence="5">
    <location>
        <begin position="3"/>
        <end position="175"/>
    </location>
</feature>
<dbReference type="SUPFAM" id="SSF52058">
    <property type="entry name" value="L domain-like"/>
    <property type="match status" value="1"/>
</dbReference>
<evidence type="ECO:0000313" key="6">
    <source>
        <dbReference type="EMBL" id="KAK9290302.1"/>
    </source>
</evidence>
<dbReference type="PANTHER" id="PTHR33463:SF198">
    <property type="entry name" value="RPP4C3"/>
    <property type="match status" value="1"/>
</dbReference>
<dbReference type="Pfam" id="PF23247">
    <property type="entry name" value="LRR_RPS2"/>
    <property type="match status" value="1"/>
</dbReference>
<feature type="region of interest" description="Disordered" evidence="3">
    <location>
        <begin position="418"/>
        <end position="458"/>
    </location>
</feature>
<dbReference type="EMBL" id="JBBPBK010000002">
    <property type="protein sequence ID" value="KAK9290302.1"/>
    <property type="molecule type" value="Genomic_DNA"/>
</dbReference>
<dbReference type="InterPro" id="IPR057135">
    <property type="entry name" value="At4g27190-like_LRR"/>
</dbReference>
<feature type="domain" description="Disease resistance protein At4g27190-like leucine-rich repeats" evidence="4">
    <location>
        <begin position="187"/>
        <end position="317"/>
    </location>
</feature>
<dbReference type="InterPro" id="IPR032675">
    <property type="entry name" value="LRR_dom_sf"/>
</dbReference>
<dbReference type="PANTHER" id="PTHR33463">
    <property type="entry name" value="NB-ARC DOMAIN-CONTAINING PROTEIN-RELATED"/>
    <property type="match status" value="1"/>
</dbReference>
<evidence type="ECO:0000256" key="1">
    <source>
        <dbReference type="ARBA" id="ARBA00022737"/>
    </source>
</evidence>
<keyword evidence="2" id="KW-0611">Plant defense</keyword>
<dbReference type="InterPro" id="IPR055414">
    <property type="entry name" value="LRR_R13L4/SHOC2-like"/>
</dbReference>
<evidence type="ECO:0000259" key="4">
    <source>
        <dbReference type="Pfam" id="PF23247"/>
    </source>
</evidence>
<keyword evidence="1" id="KW-0677">Repeat</keyword>
<proteinExistence type="predicted"/>
<accession>A0AAP0X5M5</accession>
<reference evidence="6 7" key="1">
    <citation type="journal article" date="2024" name="Plant J.">
        <title>Genome sequences and population genomics reveal climatic adaptation and genomic divergence between two closely related sweetgum species.</title>
        <authorList>
            <person name="Xu W.Q."/>
            <person name="Ren C.Q."/>
            <person name="Zhang X.Y."/>
            <person name="Comes H.P."/>
            <person name="Liu X.H."/>
            <person name="Li Y.G."/>
            <person name="Kettle C.J."/>
            <person name="Jalonen R."/>
            <person name="Gaisberger H."/>
            <person name="Ma Y.Z."/>
            <person name="Qiu Y.X."/>
        </authorList>
    </citation>
    <scope>NUCLEOTIDE SEQUENCE [LARGE SCALE GENOMIC DNA]</scope>
    <source>
        <strain evidence="6">Hangzhou</strain>
    </source>
</reference>
<dbReference type="Pfam" id="PF23598">
    <property type="entry name" value="LRR_14"/>
    <property type="match status" value="1"/>
</dbReference>
<feature type="compositionally biased region" description="Acidic residues" evidence="3">
    <location>
        <begin position="430"/>
        <end position="447"/>
    </location>
</feature>
<comment type="caution">
    <text evidence="6">The sequence shown here is derived from an EMBL/GenBank/DDBJ whole genome shotgun (WGS) entry which is preliminary data.</text>
</comment>
<organism evidence="6 7">
    <name type="scientific">Liquidambar formosana</name>
    <name type="common">Formosan gum</name>
    <dbReference type="NCBI Taxonomy" id="63359"/>
    <lineage>
        <taxon>Eukaryota</taxon>
        <taxon>Viridiplantae</taxon>
        <taxon>Streptophyta</taxon>
        <taxon>Embryophyta</taxon>
        <taxon>Tracheophyta</taxon>
        <taxon>Spermatophyta</taxon>
        <taxon>Magnoliopsida</taxon>
        <taxon>eudicotyledons</taxon>
        <taxon>Gunneridae</taxon>
        <taxon>Pentapetalae</taxon>
        <taxon>Saxifragales</taxon>
        <taxon>Altingiaceae</taxon>
        <taxon>Liquidambar</taxon>
    </lineage>
</organism>
<sequence length="458" mass="51612">MYSIGELKTLIILSFNGCSIVELPAKIGNLTHLKLLDLTHCSMLKRISPEVISRLKQLEELYLERSGLKWVVGEEGKQENEVNLEELGSLRNLIALTTLLPTADFPGSNSLFKNLLSFRINISPVTFPSTELFPGHVPVGSLHELRTLHVQGCNKLLNVVPSYLLQGLSNLKVLTVTDCASMVEVTFPSIELHGLRLIQVQGCNKLLNVVPSDLLQGLSNLVELSVTDCASLVEVFEVEVLNVEESDIVPLSELKELYLVYLPKLTHILKREPKGTLCFQSLTVLYVWNCNKLRNLFSASIAKSAEQLQELGIEKCKMMEEIVIKGENEEEYRTDKITMPQLKRLKLFDLPNLTSFCRDVNAFDLPSLKHVTIEHCPKMKTPPFGFASTPKPTELEYRLPSFAKSKYEDLVHNVVEKQLEVNESSKDDGNDSFDDEGDGDGDGDDSSDDRWQWRCHRR</sequence>
<evidence type="ECO:0000256" key="3">
    <source>
        <dbReference type="SAM" id="MobiDB-lite"/>
    </source>
</evidence>
<evidence type="ECO:0000256" key="2">
    <source>
        <dbReference type="ARBA" id="ARBA00022821"/>
    </source>
</evidence>
<dbReference type="InterPro" id="IPR050905">
    <property type="entry name" value="Plant_NBS-LRR"/>
</dbReference>
<keyword evidence="7" id="KW-1185">Reference proteome</keyword>
<evidence type="ECO:0000259" key="5">
    <source>
        <dbReference type="Pfam" id="PF23598"/>
    </source>
</evidence>
<protein>
    <submittedName>
        <fullName evidence="6">Uncharacterized protein</fullName>
    </submittedName>
</protein>
<name>A0AAP0X5M5_LIQFO</name>
<feature type="compositionally biased region" description="Basic and acidic residues" evidence="3">
    <location>
        <begin position="418"/>
        <end position="429"/>
    </location>
</feature>
<dbReference type="Proteomes" id="UP001415857">
    <property type="component" value="Unassembled WGS sequence"/>
</dbReference>
<gene>
    <name evidence="6" type="ORF">L1049_008469</name>
</gene>
<dbReference type="Gene3D" id="3.80.10.10">
    <property type="entry name" value="Ribonuclease Inhibitor"/>
    <property type="match status" value="3"/>
</dbReference>